<accession>A0A6P0EY12</accession>
<evidence type="ECO:0000313" key="3">
    <source>
        <dbReference type="EMBL" id="NEK96581.1"/>
    </source>
</evidence>
<dbReference type="Proteomes" id="UP000468828">
    <property type="component" value="Unassembled WGS sequence"/>
</dbReference>
<dbReference type="EMBL" id="JAAGWH010000068">
    <property type="protein sequence ID" value="NEK96581.1"/>
    <property type="molecule type" value="Genomic_DNA"/>
</dbReference>
<feature type="signal peptide" evidence="2">
    <location>
        <begin position="1"/>
        <end position="28"/>
    </location>
</feature>
<evidence type="ECO:0000256" key="1">
    <source>
        <dbReference type="SAM" id="MobiDB-lite"/>
    </source>
</evidence>
<feature type="chain" id="PRO_5036186072" description="Lipoprotein" evidence="2">
    <location>
        <begin position="29"/>
        <end position="263"/>
    </location>
</feature>
<name>A0A6P0EY12_9ACTN</name>
<feature type="region of interest" description="Disordered" evidence="1">
    <location>
        <begin position="29"/>
        <end position="64"/>
    </location>
</feature>
<dbReference type="RefSeq" id="WP_163613366.1">
    <property type="nucleotide sequence ID" value="NZ_JAAGWB010000072.1"/>
</dbReference>
<gene>
    <name evidence="4" type="ORF">G3R41_21595</name>
    <name evidence="3" type="ORF">GCU67_20780</name>
</gene>
<evidence type="ECO:0000256" key="2">
    <source>
        <dbReference type="SAM" id="SignalP"/>
    </source>
</evidence>
<protein>
    <recommendedName>
        <fullName evidence="7">Lipoprotein</fullName>
    </recommendedName>
</protein>
<dbReference type="EMBL" id="JAAGWB010000072">
    <property type="protein sequence ID" value="NEN53500.1"/>
    <property type="molecule type" value="Genomic_DNA"/>
</dbReference>
<organism evidence="3 5">
    <name type="scientific">Modestobacter muralis</name>
    <dbReference type="NCBI Taxonomy" id="1608614"/>
    <lineage>
        <taxon>Bacteria</taxon>
        <taxon>Bacillati</taxon>
        <taxon>Actinomycetota</taxon>
        <taxon>Actinomycetes</taxon>
        <taxon>Geodermatophilales</taxon>
        <taxon>Geodermatophilaceae</taxon>
        <taxon>Modestobacter</taxon>
    </lineage>
</organism>
<keyword evidence="2" id="KW-0732">Signal</keyword>
<dbReference type="AlphaFoldDB" id="A0A6P0EY12"/>
<reference evidence="4 6" key="2">
    <citation type="submission" date="2020-02" db="EMBL/GenBank/DDBJ databases">
        <title>The WGS of Modestobacter muralis DSM 100205.</title>
        <authorList>
            <person name="Jiang Z."/>
        </authorList>
    </citation>
    <scope>NUCLEOTIDE SEQUENCE [LARGE SCALE GENOMIC DNA]</scope>
    <source>
        <strain evidence="4 6">DSM 100205</strain>
    </source>
</reference>
<evidence type="ECO:0008006" key="7">
    <source>
        <dbReference type="Google" id="ProtNLM"/>
    </source>
</evidence>
<feature type="compositionally biased region" description="Low complexity" evidence="1">
    <location>
        <begin position="29"/>
        <end position="59"/>
    </location>
</feature>
<reference evidence="3 5" key="1">
    <citation type="submission" date="2020-01" db="EMBL/GenBank/DDBJ databases">
        <title>the WGS Modestobacter muralis CPCC 204518.</title>
        <authorList>
            <person name="Jiang Z."/>
        </authorList>
    </citation>
    <scope>NUCLEOTIDE SEQUENCE [LARGE SCALE GENOMIC DNA]</scope>
    <source>
        <strain evidence="3 5">DSM 100205</strain>
    </source>
</reference>
<keyword evidence="5" id="KW-1185">Reference proteome</keyword>
<proteinExistence type="predicted"/>
<dbReference type="PROSITE" id="PS51257">
    <property type="entry name" value="PROKAR_LIPOPROTEIN"/>
    <property type="match status" value="1"/>
</dbReference>
<evidence type="ECO:0000313" key="4">
    <source>
        <dbReference type="EMBL" id="NEN53500.1"/>
    </source>
</evidence>
<sequence>MMKINGPTTGLLLTATVLLSGCSGQSDATVGAAPASSAAPTSSAAPASTTTGAPAIPSSGLPTASTRADGTVDYCVDQAPATGPTADQFGAANVEAAYCEMVTFTLDESSFITSLLVPRRDGTPRQLNEFSSVKRYMTPTVQKLWDEQVTAALNGDEEALKNVNSVTFYDFEGEGIAVTAEPGLVTNKKAGPASLSSGTGPDGAAQLVMSFAVEADLRITRDGQPTVLHAEKEITYRLVPTGPADLPWLIDGFQGTFKTTFVE</sequence>
<evidence type="ECO:0000313" key="6">
    <source>
        <dbReference type="Proteomes" id="UP000471152"/>
    </source>
</evidence>
<evidence type="ECO:0000313" key="5">
    <source>
        <dbReference type="Proteomes" id="UP000468828"/>
    </source>
</evidence>
<dbReference type="Proteomes" id="UP000471152">
    <property type="component" value="Unassembled WGS sequence"/>
</dbReference>
<comment type="caution">
    <text evidence="3">The sequence shown here is derived from an EMBL/GenBank/DDBJ whole genome shotgun (WGS) entry which is preliminary data.</text>
</comment>